<dbReference type="Ensembl" id="ENSMMOT00000023283.1">
    <property type="protein sequence ID" value="ENSMMOP00000022902.1"/>
    <property type="gene ID" value="ENSMMOG00000017414.1"/>
</dbReference>
<dbReference type="Gene3D" id="1.25.40.420">
    <property type="match status" value="1"/>
</dbReference>
<evidence type="ECO:0000256" key="1">
    <source>
        <dbReference type="ARBA" id="ARBA00022441"/>
    </source>
</evidence>
<dbReference type="InterPro" id="IPR017096">
    <property type="entry name" value="BTB-kelch_protein"/>
</dbReference>
<dbReference type="InterPro" id="IPR011705">
    <property type="entry name" value="BACK"/>
</dbReference>
<dbReference type="InterPro" id="IPR011333">
    <property type="entry name" value="SKP1/BTB/POZ_sf"/>
</dbReference>
<sequence length="587" mass="66110">MSDKRISSGSNSLTEYSKLRLERHFTDSVIQVEDVEFEIHKIILCNCSPYFRALFTRWTSPNTKVVMICGLSPDMMQIIIEFAYTGTVCVTDDNAQELLLAAEYLDVMGIKDACCNFLEEQLCPDNCIGIWQFSDICCPQLRQKAYEFILDNFGQVVSSDELHQLSAQELSDILDRDNLNVSEERTAYEAVHRWMAYPPEDKKEYLVILLSKVRLALITSEYIRMNVVSSDLLNSNAECRQMVEDAVQIKAWMNTSIPPLSGVRNTVARPRLPNAILLAFGGWSARNPTNSIEAYDIRSNSWIDLTNHLELPRAYLGVAFINGCVYCIGGFDRVENFNSVRRFDLSMGTWHEAAPMYFRRCYVSVTVLNGYIYALGGFDGRDRLSTAERYLPETNQWSLIEPMHAQRSDASCTTLHNKVYICGGFNGHNCLQTCECYSPETNEWTVITPMSIQRSGIGVIAYADHVYAVGGYDGNMRLQSAEAYNPRTNTWHAVSSMLTPRSNFGIEVLDGQLFVVGGFNGSNTTTDVEFYDAKTNEWSEAQGMEISRSGLRCCVVSGLPNMAEFTVPRDTLPLLQLENGMVVSGDF</sequence>
<dbReference type="PROSITE" id="PS50097">
    <property type="entry name" value="BTB"/>
    <property type="match status" value="1"/>
</dbReference>
<evidence type="ECO:0000259" key="3">
    <source>
        <dbReference type="PROSITE" id="PS50097"/>
    </source>
</evidence>
<dbReference type="Proteomes" id="UP000261620">
    <property type="component" value="Unplaced"/>
</dbReference>
<keyword evidence="1" id="KW-0880">Kelch repeat</keyword>
<feature type="domain" description="BTB" evidence="3">
    <location>
        <begin position="26"/>
        <end position="92"/>
    </location>
</feature>
<dbReference type="SMART" id="SM00875">
    <property type="entry name" value="BACK"/>
    <property type="match status" value="1"/>
</dbReference>
<dbReference type="InterPro" id="IPR000210">
    <property type="entry name" value="BTB/POZ_dom"/>
</dbReference>
<dbReference type="SMART" id="SM00612">
    <property type="entry name" value="Kelch"/>
    <property type="match status" value="6"/>
</dbReference>
<reference evidence="4" key="1">
    <citation type="submission" date="2025-08" db="UniProtKB">
        <authorList>
            <consortium name="Ensembl"/>
        </authorList>
    </citation>
    <scope>IDENTIFICATION</scope>
</reference>
<keyword evidence="5" id="KW-1185">Reference proteome</keyword>
<dbReference type="PRINTS" id="PR00501">
    <property type="entry name" value="KELCHREPEAT"/>
</dbReference>
<dbReference type="SMART" id="SM00225">
    <property type="entry name" value="BTB"/>
    <property type="match status" value="1"/>
</dbReference>
<dbReference type="OMA" id="YTWHEVA"/>
<dbReference type="Pfam" id="PF00651">
    <property type="entry name" value="BTB"/>
    <property type="match status" value="1"/>
</dbReference>
<dbReference type="SUPFAM" id="SSF50965">
    <property type="entry name" value="Galactose oxidase, central domain"/>
    <property type="match status" value="1"/>
</dbReference>
<dbReference type="Pfam" id="PF07707">
    <property type="entry name" value="BACK"/>
    <property type="match status" value="1"/>
</dbReference>
<dbReference type="PANTHER" id="PTHR24412">
    <property type="entry name" value="KELCH PROTEIN"/>
    <property type="match status" value="1"/>
</dbReference>
<evidence type="ECO:0000256" key="2">
    <source>
        <dbReference type="ARBA" id="ARBA00022737"/>
    </source>
</evidence>
<dbReference type="InterPro" id="IPR006652">
    <property type="entry name" value="Kelch_1"/>
</dbReference>
<dbReference type="Gene3D" id="2.120.10.80">
    <property type="entry name" value="Kelch-type beta propeller"/>
    <property type="match status" value="1"/>
</dbReference>
<accession>A0A3Q4BPX0</accession>
<dbReference type="PIRSF" id="PIRSF037037">
    <property type="entry name" value="Kelch-like_protein_gigaxonin"/>
    <property type="match status" value="1"/>
</dbReference>
<dbReference type="Gene3D" id="3.30.710.10">
    <property type="entry name" value="Potassium Channel Kv1.1, Chain A"/>
    <property type="match status" value="1"/>
</dbReference>
<dbReference type="Pfam" id="PF01344">
    <property type="entry name" value="Kelch_1"/>
    <property type="match status" value="2"/>
</dbReference>
<organism evidence="4 5">
    <name type="scientific">Mola mola</name>
    <name type="common">Ocean sunfish</name>
    <name type="synonym">Tetraodon mola</name>
    <dbReference type="NCBI Taxonomy" id="94237"/>
    <lineage>
        <taxon>Eukaryota</taxon>
        <taxon>Metazoa</taxon>
        <taxon>Chordata</taxon>
        <taxon>Craniata</taxon>
        <taxon>Vertebrata</taxon>
        <taxon>Euteleostomi</taxon>
        <taxon>Actinopterygii</taxon>
        <taxon>Neopterygii</taxon>
        <taxon>Teleostei</taxon>
        <taxon>Neoteleostei</taxon>
        <taxon>Acanthomorphata</taxon>
        <taxon>Eupercaria</taxon>
        <taxon>Tetraodontiformes</taxon>
        <taxon>Molidae</taxon>
        <taxon>Mola</taxon>
    </lineage>
</organism>
<dbReference type="InterPro" id="IPR011043">
    <property type="entry name" value="Gal_Oxase/kelch_b-propeller"/>
</dbReference>
<evidence type="ECO:0000313" key="4">
    <source>
        <dbReference type="Ensembl" id="ENSMMOP00000022902.1"/>
    </source>
</evidence>
<proteinExistence type="predicted"/>
<dbReference type="SUPFAM" id="SSF54695">
    <property type="entry name" value="POZ domain"/>
    <property type="match status" value="1"/>
</dbReference>
<keyword evidence="2" id="KW-0677">Repeat</keyword>
<dbReference type="FunFam" id="1.25.40.420:FF:000001">
    <property type="entry name" value="Kelch-like family member 12"/>
    <property type="match status" value="1"/>
</dbReference>
<dbReference type="AlphaFoldDB" id="A0A3Q4BPX0"/>
<evidence type="ECO:0000313" key="5">
    <source>
        <dbReference type="Proteomes" id="UP000261620"/>
    </source>
</evidence>
<dbReference type="Pfam" id="PF24681">
    <property type="entry name" value="Kelch_KLHDC2_KLHL20_DRC7"/>
    <property type="match status" value="1"/>
</dbReference>
<name>A0A3Q4BPX0_MOLML</name>
<dbReference type="InterPro" id="IPR015915">
    <property type="entry name" value="Kelch-typ_b-propeller"/>
</dbReference>
<dbReference type="STRING" id="94237.ENSMMOP00000022902"/>
<protein>
    <recommendedName>
        <fullName evidence="3">BTB domain-containing protein</fullName>
    </recommendedName>
</protein>
<reference evidence="4" key="2">
    <citation type="submission" date="2025-09" db="UniProtKB">
        <authorList>
            <consortium name="Ensembl"/>
        </authorList>
    </citation>
    <scope>IDENTIFICATION</scope>
</reference>
<dbReference type="PANTHER" id="PTHR24412:SF172">
    <property type="entry name" value="KELCH-LIKE PROTEIN 10"/>
    <property type="match status" value="1"/>
</dbReference>